<evidence type="ECO:0000313" key="4">
    <source>
        <dbReference type="EMBL" id="QTD51019.1"/>
    </source>
</evidence>
<dbReference type="SUPFAM" id="SSF48452">
    <property type="entry name" value="TPR-like"/>
    <property type="match status" value="1"/>
</dbReference>
<accession>A0A8A4TM05</accession>
<feature type="transmembrane region" description="Helical" evidence="2">
    <location>
        <begin position="151"/>
        <end position="172"/>
    </location>
</feature>
<protein>
    <recommendedName>
        <fullName evidence="3">SH3b domain-containing protein</fullName>
    </recommendedName>
</protein>
<dbReference type="SMART" id="SM00028">
    <property type="entry name" value="TPR"/>
    <property type="match status" value="1"/>
</dbReference>
<keyword evidence="2" id="KW-1133">Transmembrane helix</keyword>
<dbReference type="Pfam" id="PF08239">
    <property type="entry name" value="SH3_3"/>
    <property type="match status" value="1"/>
</dbReference>
<keyword evidence="2" id="KW-0812">Transmembrane</keyword>
<keyword evidence="5" id="KW-1185">Reference proteome</keyword>
<dbReference type="KEGG" id="scor:J3U87_00995"/>
<sequence>MIMSLALCLLYSASTDGLWQEANQAYQEERFDIAAEKYESLLAEGAENGKIHYNLGNAYFKSQKLGKAILHYYRAEKFLPGDDDIHNNLTLANESRVDPIIENEDEAFLRSVDLLWNRMNYSTVFYLSLLFLVVGGLASLVIVIRPKSGKWLGYVMVIGATLGLLLMGTAFLQYRQLSRNDFAVILAAQVEVLAGPSTRETVNFTIHEGIRCQILDESPGWFRIRLANGYNGWVPRAVLEVI</sequence>
<gene>
    <name evidence="4" type="ORF">J3U87_00995</name>
</gene>
<dbReference type="InterPro" id="IPR019734">
    <property type="entry name" value="TPR_rpt"/>
</dbReference>
<reference evidence="4" key="1">
    <citation type="submission" date="2021-03" db="EMBL/GenBank/DDBJ databases">
        <title>Acanthopleuribacteraceae sp. M133.</title>
        <authorList>
            <person name="Wang G."/>
        </authorList>
    </citation>
    <scope>NUCLEOTIDE SEQUENCE</scope>
    <source>
        <strain evidence="4">M133</strain>
    </source>
</reference>
<feature type="transmembrane region" description="Helical" evidence="2">
    <location>
        <begin position="124"/>
        <end position="144"/>
    </location>
</feature>
<dbReference type="Pfam" id="PF13432">
    <property type="entry name" value="TPR_16"/>
    <property type="match status" value="1"/>
</dbReference>
<feature type="repeat" description="TPR" evidence="1">
    <location>
        <begin position="49"/>
        <end position="82"/>
    </location>
</feature>
<evidence type="ECO:0000256" key="1">
    <source>
        <dbReference type="PROSITE-ProRule" id="PRU00339"/>
    </source>
</evidence>
<dbReference type="EMBL" id="CP071793">
    <property type="protein sequence ID" value="QTD51019.1"/>
    <property type="molecule type" value="Genomic_DNA"/>
</dbReference>
<evidence type="ECO:0000313" key="5">
    <source>
        <dbReference type="Proteomes" id="UP000663929"/>
    </source>
</evidence>
<organism evidence="4 5">
    <name type="scientific">Sulfidibacter corallicola</name>
    <dbReference type="NCBI Taxonomy" id="2818388"/>
    <lineage>
        <taxon>Bacteria</taxon>
        <taxon>Pseudomonadati</taxon>
        <taxon>Acidobacteriota</taxon>
        <taxon>Holophagae</taxon>
        <taxon>Acanthopleuribacterales</taxon>
        <taxon>Acanthopleuribacteraceae</taxon>
        <taxon>Sulfidibacter</taxon>
    </lineage>
</organism>
<feature type="domain" description="SH3b" evidence="3">
    <location>
        <begin position="192"/>
        <end position="239"/>
    </location>
</feature>
<keyword evidence="2" id="KW-0472">Membrane</keyword>
<name>A0A8A4TM05_SULCO</name>
<evidence type="ECO:0000256" key="2">
    <source>
        <dbReference type="SAM" id="Phobius"/>
    </source>
</evidence>
<proteinExistence type="predicted"/>
<dbReference type="InterPro" id="IPR011990">
    <property type="entry name" value="TPR-like_helical_dom_sf"/>
</dbReference>
<dbReference type="Gene3D" id="2.30.30.40">
    <property type="entry name" value="SH3 Domains"/>
    <property type="match status" value="1"/>
</dbReference>
<keyword evidence="1" id="KW-0802">TPR repeat</keyword>
<dbReference type="Proteomes" id="UP000663929">
    <property type="component" value="Chromosome"/>
</dbReference>
<dbReference type="AlphaFoldDB" id="A0A8A4TM05"/>
<dbReference type="Gene3D" id="1.25.40.10">
    <property type="entry name" value="Tetratricopeptide repeat domain"/>
    <property type="match status" value="1"/>
</dbReference>
<dbReference type="PROSITE" id="PS50005">
    <property type="entry name" value="TPR"/>
    <property type="match status" value="1"/>
</dbReference>
<evidence type="ECO:0000259" key="3">
    <source>
        <dbReference type="Pfam" id="PF08239"/>
    </source>
</evidence>
<dbReference type="InterPro" id="IPR003646">
    <property type="entry name" value="SH3-like_bac-type"/>
</dbReference>